<dbReference type="InterPro" id="IPR038255">
    <property type="entry name" value="PBS_linker_sf"/>
</dbReference>
<dbReference type="AlphaFoldDB" id="A0A1W1BQM2"/>
<organism evidence="3">
    <name type="scientific">hydrothermal vent metagenome</name>
    <dbReference type="NCBI Taxonomy" id="652676"/>
    <lineage>
        <taxon>unclassified sequences</taxon>
        <taxon>metagenomes</taxon>
        <taxon>ecological metagenomes</taxon>
    </lineage>
</organism>
<feature type="domain" description="DUF4214" evidence="2">
    <location>
        <begin position="53"/>
        <end position="119"/>
    </location>
</feature>
<dbReference type="EMBL" id="FPHG01000029">
    <property type="protein sequence ID" value="SFV55860.1"/>
    <property type="molecule type" value="Genomic_DNA"/>
</dbReference>
<dbReference type="PANTHER" id="PTHR35812">
    <property type="entry name" value="LIPOPROTEIN"/>
    <property type="match status" value="1"/>
</dbReference>
<protein>
    <submittedName>
        <fullName evidence="3">Internal repeat sequences detected</fullName>
    </submittedName>
</protein>
<accession>A0A1W1BQM2</accession>
<dbReference type="Pfam" id="PF13946">
    <property type="entry name" value="DUF4214"/>
    <property type="match status" value="1"/>
</dbReference>
<dbReference type="InterPro" id="IPR011460">
    <property type="entry name" value="Lcl_C"/>
</dbReference>
<name>A0A1W1BQM2_9ZZZZ</name>
<dbReference type="PANTHER" id="PTHR35812:SF1">
    <property type="entry name" value="LIPOPROTEIN"/>
    <property type="match status" value="1"/>
</dbReference>
<gene>
    <name evidence="3" type="ORF">MNB_SV-9-168</name>
</gene>
<dbReference type="Pfam" id="PF07603">
    <property type="entry name" value="Lcl_C"/>
    <property type="match status" value="2"/>
</dbReference>
<feature type="domain" description="Lcl C-terminal" evidence="1">
    <location>
        <begin position="351"/>
        <end position="444"/>
    </location>
</feature>
<feature type="domain" description="Lcl C-terminal" evidence="1">
    <location>
        <begin position="199"/>
        <end position="332"/>
    </location>
</feature>
<proteinExistence type="predicted"/>
<sequence>MVLTTSIFADKAQVEGFVERFYVTVLDRNSEESGLNYWTNGLLSGKEAGADIARGFIFSGEFTNQATTNNEFLNVLYRAFFNREPDDAGLKAWIDYLDRGRGRDFILNGFLYSQEFYNLCAEYGIEPTERNPNKDYVPVDDNTTVTPVENNTTVTPIKDSTITLKIKKTGQTLSYIDFDDGYYQKGVEPSYTRNSAIDTVTDNLRGLMWQDNLEAKTVTKPWLTEEQAKICEANIQNCNDTSGDTATTYCSDLTIGEYEDWRLPTVKELLDVADFTGSNSNFNNNSDYSYISSSKYIDYSTLYISNVTLFNYMGASKSYSYVSNLNAVRCVRDISTNTKLSNDFTRGATTGIVTDNNTGLQWQDASINQNGVDANTAIEYCESFELSGYDDWRLPNINEIQTIYDFKNRSLFNVFENITINNGLITSTKAGINNGNYIYEYYNSIYGVYYATSSVICVRN</sequence>
<reference evidence="3" key="1">
    <citation type="submission" date="2016-10" db="EMBL/GenBank/DDBJ databases">
        <authorList>
            <person name="de Groot N.N."/>
        </authorList>
    </citation>
    <scope>NUCLEOTIDE SEQUENCE</scope>
</reference>
<evidence type="ECO:0000259" key="2">
    <source>
        <dbReference type="Pfam" id="PF13946"/>
    </source>
</evidence>
<dbReference type="InterPro" id="IPR025282">
    <property type="entry name" value="DUF4214"/>
</dbReference>
<dbReference type="Gene3D" id="1.10.3130.20">
    <property type="entry name" value="Phycobilisome linker domain"/>
    <property type="match status" value="1"/>
</dbReference>
<evidence type="ECO:0000259" key="1">
    <source>
        <dbReference type="Pfam" id="PF07603"/>
    </source>
</evidence>
<evidence type="ECO:0000313" key="3">
    <source>
        <dbReference type="EMBL" id="SFV55860.1"/>
    </source>
</evidence>